<gene>
    <name evidence="1" type="ORF">DKM28_00975</name>
</gene>
<name>A0A4P8R4F3_METMZ</name>
<dbReference type="EMBL" id="CP029709">
    <property type="protein sequence ID" value="QCR14814.1"/>
    <property type="molecule type" value="Genomic_DNA"/>
</dbReference>
<proteinExistence type="predicted"/>
<dbReference type="Proteomes" id="UP000300067">
    <property type="component" value="Chromosome"/>
</dbReference>
<sequence>MSEILEKSYKAYLLHVESKQVSLHIYEAMIDEEVFNLYKIKKEDLEQILKEQGTPAGYFPIVEGFELVPEEMLSEAKEYVAVLSKIKLSPEELDSLGKKLTELYEDGKSIEEISVELEINPVSVVAMREELDLINQKDLKHEVENLLTHFILEKLKEDGDGIIPLSRDMPEKTMTKRVIEDLEEMFGDDAVAEVLAEMKKILGKDLEGWLSKDFFKKHISQYKKRPIVWHLKSEKGYFEVFLYYHKLNSQTLQLLKNVYLSNLLDYNIRKVKELKEQQKGGSGGDSSTYKKIEEREKAIDDLKEFGEKLKGVMDLGISPVIDDGVLANIAPYQKAGLLAADVLDKNQLSKGLELLNGYIEERKAECKVAKKVK</sequence>
<organism evidence="1 2">
    <name type="scientific">Methanosarcina mazei</name>
    <name type="common">Methanosarcina frisia</name>
    <dbReference type="NCBI Taxonomy" id="2209"/>
    <lineage>
        <taxon>Archaea</taxon>
        <taxon>Methanobacteriati</taxon>
        <taxon>Methanobacteriota</taxon>
        <taxon>Stenosarchaea group</taxon>
        <taxon>Methanomicrobia</taxon>
        <taxon>Methanosarcinales</taxon>
        <taxon>Methanosarcinaceae</taxon>
        <taxon>Methanosarcina</taxon>
    </lineage>
</organism>
<reference evidence="1 2" key="1">
    <citation type="submission" date="2018-05" db="EMBL/GenBank/DDBJ databases">
        <title>Methanosarcina gilichinskyana sp. nov., a novel methanogenic archaeon isolated from Holocene permafrost, North East Russia.</title>
        <authorList>
            <person name="Oshurkova V."/>
            <person name="Meer M."/>
            <person name="Bochkareva O."/>
            <person name="Shcherbakova V."/>
        </authorList>
    </citation>
    <scope>NUCLEOTIDE SEQUENCE [LARGE SCALE GENOMIC DNA]</scope>
    <source>
        <strain evidence="1 2">JL01</strain>
    </source>
</reference>
<protein>
    <submittedName>
        <fullName evidence="1">Uncharacterized protein</fullName>
    </submittedName>
</protein>
<dbReference type="AlphaFoldDB" id="A0A4P8R4F3"/>
<evidence type="ECO:0000313" key="1">
    <source>
        <dbReference type="EMBL" id="QCR14814.1"/>
    </source>
</evidence>
<evidence type="ECO:0000313" key="2">
    <source>
        <dbReference type="Proteomes" id="UP000300067"/>
    </source>
</evidence>
<dbReference type="RefSeq" id="WP_137726631.1">
    <property type="nucleotide sequence ID" value="NZ_CP029709.1"/>
</dbReference>
<accession>A0A4P8R4F3</accession>